<dbReference type="RefSeq" id="WP_181247283.1">
    <property type="nucleotide sequence ID" value="NZ_CP055322.1"/>
</dbReference>
<dbReference type="EMBL" id="CP055322">
    <property type="protein sequence ID" value="QLO55921.1"/>
    <property type="molecule type" value="Genomic_DNA"/>
</dbReference>
<geneLocation type="plasmid" evidence="3">
    <name>prhbstw-00555_8</name>
</geneLocation>
<reference evidence="3" key="1">
    <citation type="submission" date="2020-06" db="EMBL/GenBank/DDBJ databases">
        <title>REHAB project genomes.</title>
        <authorList>
            <person name="Shaw L.P."/>
        </authorList>
    </citation>
    <scope>NUCLEOTIDE SEQUENCE [LARGE SCALE GENOMIC DNA]</scope>
    <source>
        <strain evidence="3">RHBSTW-00555</strain>
        <plasmid evidence="3">prhbstw-00555_8</plasmid>
    </source>
</reference>
<name>A0ABD7ATP4_9ENTR</name>
<protein>
    <submittedName>
        <fullName evidence="2">Uncharacterized protein</fullName>
    </submittedName>
</protein>
<evidence type="ECO:0000313" key="3">
    <source>
        <dbReference type="Proteomes" id="UP000510937"/>
    </source>
</evidence>
<feature type="region of interest" description="Disordered" evidence="1">
    <location>
        <begin position="284"/>
        <end position="314"/>
    </location>
</feature>
<organism evidence="2 3">
    <name type="scientific">Klebsiella grimontii</name>
    <dbReference type="NCBI Taxonomy" id="2058152"/>
    <lineage>
        <taxon>Bacteria</taxon>
        <taxon>Pseudomonadati</taxon>
        <taxon>Pseudomonadota</taxon>
        <taxon>Gammaproteobacteria</taxon>
        <taxon>Enterobacterales</taxon>
        <taxon>Enterobacteriaceae</taxon>
        <taxon>Klebsiella/Raoultella group</taxon>
        <taxon>Klebsiella</taxon>
    </lineage>
</organism>
<accession>A0ABD7ATP4</accession>
<gene>
    <name evidence="2" type="ORF">HV234_31080</name>
</gene>
<evidence type="ECO:0000313" key="2">
    <source>
        <dbReference type="EMBL" id="QLO55921.1"/>
    </source>
</evidence>
<sequence length="466" mass="55935">MYHKIIGGKKSKGQRNINKSIEYLLREKNPEQQKDIKILSTTTKQDLINFENYILDKNKSNPYVCGVLSFEEKTIPEELKTKIITEFEDILFVGIEPENRPPVLWVEHNDKGRLELNYLTFNSLQDRRSYTVYLDKLDRALINNYSEIINYENNLSSPFEKKENKNTLVNNPKTNIPENKKDYLDKINTEILALIINEELDNREEAIKYIENLPGVKINRIRKNQISIKCDFFDDKPIILKGDIYEEGRNYSDYRKQFNSTIERDPRIVRSEIDRNKAEFAERIEKRKSRNRSKFKNSQSKNKPENTKNIKGKNSNIEYRSINNNIDFTVNNNGFTDINDNIFDMEKIKNESINSKYKTKTEEEERGRIARARDIEQINKQQQLIKRRIEEVRRTDSQLSKSIETTNERVRRDRRSIQSIIYNARRHIRTLSAYFRKNEHKRYFEEKKRLEEEKQFNQKRRKKFIY</sequence>
<proteinExistence type="predicted"/>
<dbReference type="AlphaFoldDB" id="A0ABD7ATP4"/>
<keyword evidence="2" id="KW-0614">Plasmid</keyword>
<feature type="compositionally biased region" description="Basic residues" evidence="1">
    <location>
        <begin position="286"/>
        <end position="295"/>
    </location>
</feature>
<dbReference type="Proteomes" id="UP000510937">
    <property type="component" value="Plasmid pRHBSTW-00555_8"/>
</dbReference>
<evidence type="ECO:0000256" key="1">
    <source>
        <dbReference type="SAM" id="MobiDB-lite"/>
    </source>
</evidence>